<organism evidence="1 2">
    <name type="scientific">Umezawaea tangerina</name>
    <dbReference type="NCBI Taxonomy" id="84725"/>
    <lineage>
        <taxon>Bacteria</taxon>
        <taxon>Bacillati</taxon>
        <taxon>Actinomycetota</taxon>
        <taxon>Actinomycetes</taxon>
        <taxon>Pseudonocardiales</taxon>
        <taxon>Pseudonocardiaceae</taxon>
        <taxon>Umezawaea</taxon>
    </lineage>
</organism>
<evidence type="ECO:0000313" key="1">
    <source>
        <dbReference type="EMBL" id="PRY30338.1"/>
    </source>
</evidence>
<dbReference type="AlphaFoldDB" id="A0A2T0SA91"/>
<dbReference type="Pfam" id="PF12006">
    <property type="entry name" value="DUF3500"/>
    <property type="match status" value="1"/>
</dbReference>
<protein>
    <submittedName>
        <fullName evidence="1">Uncharacterized protein DUF3500</fullName>
    </submittedName>
</protein>
<sequence length="311" mass="34703">MTDVLTESTRALVASFDERQRAVALRPITDDDLRHRWAYTPGPRPGVVYGDLARGQRKAVLRLLAEVLSPHAYAQVATIMALEDVLDHREGGDRDRHQGDYWFVVFGTPGDDAWGWRFEGHHISLSVVVVGGRVSATPFFLGANPARTTYAGHSVVRPLRLEEELPRLLLDRMGAANRLVAVVSDRAPEDVRTRNAPRLGPVLEPVGIAMSSLAGEARELFVDVVRYYLDRLRPDLAAAELARLDLDRVHFAWEGSDRPGEGHYYRIQAPELLIEYDNTANGANHVHAVWRRHAGDFGDDLLAAHHAEVDH</sequence>
<dbReference type="PANTHER" id="PTHR37489:SF1">
    <property type="entry name" value="DUF3500 DOMAIN-CONTAINING PROTEIN"/>
    <property type="match status" value="1"/>
</dbReference>
<evidence type="ECO:0000313" key="2">
    <source>
        <dbReference type="Proteomes" id="UP000239494"/>
    </source>
</evidence>
<reference evidence="1 2" key="1">
    <citation type="submission" date="2018-03" db="EMBL/GenBank/DDBJ databases">
        <title>Genomic Encyclopedia of Archaeal and Bacterial Type Strains, Phase II (KMG-II): from individual species to whole genera.</title>
        <authorList>
            <person name="Goeker M."/>
        </authorList>
    </citation>
    <scope>NUCLEOTIDE SEQUENCE [LARGE SCALE GENOMIC DNA]</scope>
    <source>
        <strain evidence="1 2">DSM 44720</strain>
    </source>
</reference>
<name>A0A2T0SA91_9PSEU</name>
<gene>
    <name evidence="1" type="ORF">CLV43_12470</name>
</gene>
<dbReference type="RefSeq" id="WP_106196775.1">
    <property type="nucleotide sequence ID" value="NZ_PVTF01000024.1"/>
</dbReference>
<comment type="caution">
    <text evidence="1">The sequence shown here is derived from an EMBL/GenBank/DDBJ whole genome shotgun (WGS) entry which is preliminary data.</text>
</comment>
<dbReference type="EMBL" id="PVTF01000024">
    <property type="protein sequence ID" value="PRY30338.1"/>
    <property type="molecule type" value="Genomic_DNA"/>
</dbReference>
<keyword evidence="2" id="KW-1185">Reference proteome</keyword>
<proteinExistence type="predicted"/>
<dbReference type="PANTHER" id="PTHR37489">
    <property type="entry name" value="DUF3500 DOMAIN-CONTAINING PROTEIN"/>
    <property type="match status" value="1"/>
</dbReference>
<accession>A0A2T0SA91</accession>
<dbReference type="OrthoDB" id="581140at2"/>
<dbReference type="InterPro" id="IPR021889">
    <property type="entry name" value="DUF3500"/>
</dbReference>
<dbReference type="Proteomes" id="UP000239494">
    <property type="component" value="Unassembled WGS sequence"/>
</dbReference>